<dbReference type="RefSeq" id="WP_212012064.1">
    <property type="nucleotide sequence ID" value="NZ_JAAFYZ010000089.1"/>
</dbReference>
<organism evidence="2 3">
    <name type="scientific">Catenulispora pinistramenti</name>
    <dbReference type="NCBI Taxonomy" id="2705254"/>
    <lineage>
        <taxon>Bacteria</taxon>
        <taxon>Bacillati</taxon>
        <taxon>Actinomycetota</taxon>
        <taxon>Actinomycetes</taxon>
        <taxon>Catenulisporales</taxon>
        <taxon>Catenulisporaceae</taxon>
        <taxon>Catenulispora</taxon>
    </lineage>
</organism>
<dbReference type="Proteomes" id="UP000730482">
    <property type="component" value="Unassembled WGS sequence"/>
</dbReference>
<gene>
    <name evidence="2" type="ORF">KGQ19_24510</name>
</gene>
<keyword evidence="1" id="KW-0732">Signal</keyword>
<accession>A0ABS5KVE7</accession>
<feature type="signal peptide" evidence="1">
    <location>
        <begin position="1"/>
        <end position="29"/>
    </location>
</feature>
<feature type="chain" id="PRO_5047290948" evidence="1">
    <location>
        <begin position="30"/>
        <end position="70"/>
    </location>
</feature>
<keyword evidence="3" id="KW-1185">Reference proteome</keyword>
<proteinExistence type="predicted"/>
<comment type="caution">
    <text evidence="2">The sequence shown here is derived from an EMBL/GenBank/DDBJ whole genome shotgun (WGS) entry which is preliminary data.</text>
</comment>
<evidence type="ECO:0000313" key="3">
    <source>
        <dbReference type="Proteomes" id="UP000730482"/>
    </source>
</evidence>
<dbReference type="EMBL" id="JAAFYZ010000089">
    <property type="protein sequence ID" value="MBS2550032.1"/>
    <property type="molecule type" value="Genomic_DNA"/>
</dbReference>
<name>A0ABS5KVE7_9ACTN</name>
<reference evidence="2 3" key="1">
    <citation type="submission" date="2020-02" db="EMBL/GenBank/DDBJ databases">
        <title>Acidophilic actinobacteria isolated from forest soil.</title>
        <authorList>
            <person name="Golinska P."/>
        </authorList>
    </citation>
    <scope>NUCLEOTIDE SEQUENCE [LARGE SCALE GENOMIC DNA]</scope>
    <source>
        <strain evidence="2 3">NL8</strain>
    </source>
</reference>
<sequence length="70" mass="6926">MAFRRPAALPTLALAAALGATALATTAAAEHTASHSAGSHSASGYPHAYGNVKDWNSMVPEGGHPAEAAS</sequence>
<evidence type="ECO:0000313" key="2">
    <source>
        <dbReference type="EMBL" id="MBS2550032.1"/>
    </source>
</evidence>
<protein>
    <submittedName>
        <fullName evidence="2">Uncharacterized protein</fullName>
    </submittedName>
</protein>
<evidence type="ECO:0000256" key="1">
    <source>
        <dbReference type="SAM" id="SignalP"/>
    </source>
</evidence>